<dbReference type="PROSITE" id="PS50013">
    <property type="entry name" value="CHROMO_2"/>
    <property type="match status" value="1"/>
</dbReference>
<dbReference type="Pfam" id="PF00385">
    <property type="entry name" value="Chromo"/>
    <property type="match status" value="1"/>
</dbReference>
<gene>
    <name evidence="2" type="ORF">niasHT_002842</name>
</gene>
<dbReference type="EMBL" id="JBICBT010000319">
    <property type="protein sequence ID" value="KAL3117525.1"/>
    <property type="molecule type" value="Genomic_DNA"/>
</dbReference>
<dbReference type="SUPFAM" id="SSF54160">
    <property type="entry name" value="Chromo domain-like"/>
    <property type="match status" value="1"/>
</dbReference>
<dbReference type="Proteomes" id="UP001620626">
    <property type="component" value="Unassembled WGS sequence"/>
</dbReference>
<evidence type="ECO:0000259" key="1">
    <source>
        <dbReference type="PROSITE" id="PS50013"/>
    </source>
</evidence>
<dbReference type="PANTHER" id="PTHR46585">
    <property type="entry name" value="INTEGRASE CORE DOMAIN CONTAINING PROTEIN"/>
    <property type="match status" value="1"/>
</dbReference>
<name>A0ABD2LQK2_9BILA</name>
<protein>
    <recommendedName>
        <fullName evidence="1">Chromo domain-containing protein</fullName>
    </recommendedName>
</protein>
<keyword evidence="3" id="KW-1185">Reference proteome</keyword>
<dbReference type="CDD" id="cd00024">
    <property type="entry name" value="CD_CSD"/>
    <property type="match status" value="1"/>
</dbReference>
<proteinExistence type="predicted"/>
<dbReference type="PANTHER" id="PTHR46585:SF1">
    <property type="entry name" value="CHROMO DOMAIN-CONTAINING PROTEIN"/>
    <property type="match status" value="1"/>
</dbReference>
<dbReference type="InterPro" id="IPR000953">
    <property type="entry name" value="Chromo/chromo_shadow_dom"/>
</dbReference>
<dbReference type="InterPro" id="IPR016197">
    <property type="entry name" value="Chromo-like_dom_sf"/>
</dbReference>
<accession>A0ABD2LQK2</accession>
<dbReference type="InterPro" id="IPR023780">
    <property type="entry name" value="Chromo_domain"/>
</dbReference>
<sequence>MEADDGPGQRVHRRSRAALFQRKRGATPLHAHLTPVARRDCGTGNPQHQGATVSILHPPWHPVLDRCDTALSVGAECVSAACPVWALRPRDVNFANAEQIRRQQLESSKHVRGRNPRPPRFNAGDRVRIEKHKLVFKKGYLPRFTDEVFTVAEVRDSRTPTTYKLRDDNGELLTGWFYAQDLCLVLPPPAPPQHPTQQGAETPAAVDAAAAVVGPVYDIERVLKRRRQGRNGVEHCLVKWKDYSTSHNSWIPATSII</sequence>
<dbReference type="AlphaFoldDB" id="A0ABD2LQK2"/>
<feature type="domain" description="Chromo" evidence="1">
    <location>
        <begin position="217"/>
        <end position="257"/>
    </location>
</feature>
<reference evidence="2 3" key="1">
    <citation type="submission" date="2024-10" db="EMBL/GenBank/DDBJ databases">
        <authorList>
            <person name="Kim D."/>
        </authorList>
    </citation>
    <scope>NUCLEOTIDE SEQUENCE [LARGE SCALE GENOMIC DNA]</scope>
    <source>
        <strain evidence="2">BH-2024</strain>
    </source>
</reference>
<evidence type="ECO:0000313" key="2">
    <source>
        <dbReference type="EMBL" id="KAL3117525.1"/>
    </source>
</evidence>
<dbReference type="Gene3D" id="2.40.50.40">
    <property type="match status" value="1"/>
</dbReference>
<comment type="caution">
    <text evidence="2">The sequence shown here is derived from an EMBL/GenBank/DDBJ whole genome shotgun (WGS) entry which is preliminary data.</text>
</comment>
<organism evidence="2 3">
    <name type="scientific">Heterodera trifolii</name>
    <dbReference type="NCBI Taxonomy" id="157864"/>
    <lineage>
        <taxon>Eukaryota</taxon>
        <taxon>Metazoa</taxon>
        <taxon>Ecdysozoa</taxon>
        <taxon>Nematoda</taxon>
        <taxon>Chromadorea</taxon>
        <taxon>Rhabditida</taxon>
        <taxon>Tylenchina</taxon>
        <taxon>Tylenchomorpha</taxon>
        <taxon>Tylenchoidea</taxon>
        <taxon>Heteroderidae</taxon>
        <taxon>Heteroderinae</taxon>
        <taxon>Heterodera</taxon>
    </lineage>
</organism>
<evidence type="ECO:0000313" key="3">
    <source>
        <dbReference type="Proteomes" id="UP001620626"/>
    </source>
</evidence>